<accession>A0ABT3P085</accession>
<name>A0ABT3P085_9PROT</name>
<sequence length="50" mass="5683">MNPTQLFLLPGNLVSDVLHVDEADSRTMIRTLVNMLFWNLVVVLSVLPFI</sequence>
<keyword evidence="1" id="KW-0472">Membrane</keyword>
<dbReference type="RefSeq" id="WP_301592034.1">
    <property type="nucleotide sequence ID" value="NZ_JAPFQI010000022.1"/>
</dbReference>
<dbReference type="EMBL" id="JAPFQI010000022">
    <property type="protein sequence ID" value="MCW8087828.1"/>
    <property type="molecule type" value="Genomic_DNA"/>
</dbReference>
<keyword evidence="3" id="KW-1185">Reference proteome</keyword>
<keyword evidence="1" id="KW-1133">Transmembrane helix</keyword>
<proteinExistence type="predicted"/>
<gene>
    <name evidence="2" type="ORF">OF850_19675</name>
</gene>
<reference evidence="2 3" key="1">
    <citation type="submission" date="2022-10" db="EMBL/GenBank/DDBJ databases">
        <title>Roseococcus glaciei nov., sp. nov., isolated from glacier.</title>
        <authorList>
            <person name="Liu Q."/>
            <person name="Xin Y.-H."/>
        </authorList>
    </citation>
    <scope>NUCLEOTIDE SEQUENCE [LARGE SCALE GENOMIC DNA]</scope>
    <source>
        <strain evidence="2 3">MDT2-1-1</strain>
    </source>
</reference>
<evidence type="ECO:0000256" key="1">
    <source>
        <dbReference type="SAM" id="Phobius"/>
    </source>
</evidence>
<dbReference type="Proteomes" id="UP001526430">
    <property type="component" value="Unassembled WGS sequence"/>
</dbReference>
<protein>
    <submittedName>
        <fullName evidence="2">Uncharacterized protein</fullName>
    </submittedName>
</protein>
<evidence type="ECO:0000313" key="2">
    <source>
        <dbReference type="EMBL" id="MCW8087828.1"/>
    </source>
</evidence>
<keyword evidence="1" id="KW-0812">Transmembrane</keyword>
<comment type="caution">
    <text evidence="2">The sequence shown here is derived from an EMBL/GenBank/DDBJ whole genome shotgun (WGS) entry which is preliminary data.</text>
</comment>
<evidence type="ECO:0000313" key="3">
    <source>
        <dbReference type="Proteomes" id="UP001526430"/>
    </source>
</evidence>
<organism evidence="2 3">
    <name type="scientific">Sabulicella glaciei</name>
    <dbReference type="NCBI Taxonomy" id="2984948"/>
    <lineage>
        <taxon>Bacteria</taxon>
        <taxon>Pseudomonadati</taxon>
        <taxon>Pseudomonadota</taxon>
        <taxon>Alphaproteobacteria</taxon>
        <taxon>Acetobacterales</taxon>
        <taxon>Acetobacteraceae</taxon>
        <taxon>Sabulicella</taxon>
    </lineage>
</organism>
<feature type="transmembrane region" description="Helical" evidence="1">
    <location>
        <begin position="28"/>
        <end position="49"/>
    </location>
</feature>